<name>W1IC41_9HYPO</name>
<dbReference type="AlphaFoldDB" id="W1IC41"/>
<geneLocation type="mitochondrion" evidence="1"/>
<proteinExistence type="predicted"/>
<accession>W1IC41</accession>
<evidence type="ECO:0000313" key="1">
    <source>
        <dbReference type="EMBL" id="CDL73439.1"/>
    </source>
</evidence>
<gene>
    <name evidence="1" type="ORF">BN850_0138270</name>
</gene>
<reference evidence="1" key="1">
    <citation type="submission" date="2013-05" db="EMBL/GenBank/DDBJ databases">
        <title>Draft genome sequences of six wheat associated Fusarium spp. isolates.</title>
        <authorList>
            <person name="Moolhuijzen P.M."/>
            <person name="Manners J.M."/>
            <person name="Wilcox S."/>
            <person name="Bellgard M.I."/>
            <person name="Gardiner D.M."/>
        </authorList>
    </citation>
    <scope>NUCLEOTIDE SEQUENCE</scope>
    <source>
        <strain evidence="1">CS3069</strain>
    </source>
</reference>
<protein>
    <submittedName>
        <fullName evidence="1">ORF1931 n1 TaxGibberella zeae PH-1 RepIDA5J031_GIBZE</fullName>
    </submittedName>
</protein>
<feature type="non-terminal residue" evidence="1">
    <location>
        <position position="153"/>
    </location>
</feature>
<dbReference type="EMBL" id="CBMI010005111">
    <property type="protein sequence ID" value="CDL73439.1"/>
    <property type="molecule type" value="Genomic_DNA"/>
</dbReference>
<sequence length="153" mass="17781">MGKSVIIPLPFDSTKLLDIIPHKYDKISLGGERVNFDYEPEQRVSSRPMVKFTKLGLEYRILNKVYTTKAINRVIKIEYYATWPNGRENRPTFSIKQALWANGSRDLEEDTLDHIKWDFISVPLTDEEASTELSDEIPGLVSTDEEEEDFYVY</sequence>
<keyword evidence="1" id="KW-0496">Mitochondrion</keyword>
<dbReference type="EMBL" id="HG321351">
    <property type="protein sequence ID" value="CEF82701.1"/>
    <property type="molecule type" value="Genomic_DNA"/>
</dbReference>
<organism evidence="1">
    <name type="scientific">Fusarium clavum</name>
    <dbReference type="NCBI Taxonomy" id="2594811"/>
    <lineage>
        <taxon>Eukaryota</taxon>
        <taxon>Fungi</taxon>
        <taxon>Dikarya</taxon>
        <taxon>Ascomycota</taxon>
        <taxon>Pezizomycotina</taxon>
        <taxon>Sordariomycetes</taxon>
        <taxon>Hypocreomycetidae</taxon>
        <taxon>Hypocreales</taxon>
        <taxon>Nectriaceae</taxon>
        <taxon>Fusarium</taxon>
        <taxon>Fusarium incarnatum-equiseti species complex</taxon>
    </lineage>
</organism>